<feature type="domain" description="TGF-beta family profile" evidence="8">
    <location>
        <begin position="329"/>
        <end position="446"/>
    </location>
</feature>
<dbReference type="Proteomes" id="UP001152622">
    <property type="component" value="Unassembled WGS sequence"/>
</dbReference>
<feature type="region of interest" description="Disordered" evidence="7">
    <location>
        <begin position="314"/>
        <end position="341"/>
    </location>
</feature>
<protein>
    <recommendedName>
        <fullName evidence="8">TGF-beta family profile domain-containing protein</fullName>
    </recommendedName>
</protein>
<feature type="compositionally biased region" description="Basic and acidic residues" evidence="7">
    <location>
        <begin position="165"/>
        <end position="185"/>
    </location>
</feature>
<feature type="region of interest" description="Disordered" evidence="7">
    <location>
        <begin position="28"/>
        <end position="95"/>
    </location>
</feature>
<dbReference type="SMART" id="SM00204">
    <property type="entry name" value="TGFB"/>
    <property type="match status" value="1"/>
</dbReference>
<dbReference type="Gene3D" id="2.10.90.10">
    <property type="entry name" value="Cystine-knot cytokines"/>
    <property type="match status" value="1"/>
</dbReference>
<evidence type="ECO:0000256" key="2">
    <source>
        <dbReference type="ARBA" id="ARBA00006656"/>
    </source>
</evidence>
<gene>
    <name evidence="9" type="ORF">SKAU_G00425130</name>
</gene>
<keyword evidence="3" id="KW-0964">Secreted</keyword>
<evidence type="ECO:0000313" key="10">
    <source>
        <dbReference type="Proteomes" id="UP001152622"/>
    </source>
</evidence>
<organism evidence="9 10">
    <name type="scientific">Synaphobranchus kaupii</name>
    <name type="common">Kaup's arrowtooth eel</name>
    <dbReference type="NCBI Taxonomy" id="118154"/>
    <lineage>
        <taxon>Eukaryota</taxon>
        <taxon>Metazoa</taxon>
        <taxon>Chordata</taxon>
        <taxon>Craniata</taxon>
        <taxon>Vertebrata</taxon>
        <taxon>Euteleostomi</taxon>
        <taxon>Actinopterygii</taxon>
        <taxon>Neopterygii</taxon>
        <taxon>Teleostei</taxon>
        <taxon>Anguilliformes</taxon>
        <taxon>Synaphobranchidae</taxon>
        <taxon>Synaphobranchus</taxon>
    </lineage>
</organism>
<evidence type="ECO:0000256" key="6">
    <source>
        <dbReference type="RuleBase" id="RU000354"/>
    </source>
</evidence>
<keyword evidence="10" id="KW-1185">Reference proteome</keyword>
<proteinExistence type="inferred from homology"/>
<dbReference type="InterPro" id="IPR001839">
    <property type="entry name" value="TGF-b_C"/>
</dbReference>
<dbReference type="PROSITE" id="PS00250">
    <property type="entry name" value="TGF_BETA_1"/>
    <property type="match status" value="1"/>
</dbReference>
<dbReference type="GO" id="GO:0005615">
    <property type="term" value="C:extracellular space"/>
    <property type="evidence" value="ECO:0007669"/>
    <property type="project" value="TreeGrafter"/>
</dbReference>
<dbReference type="InterPro" id="IPR015615">
    <property type="entry name" value="TGF-beta-rel"/>
</dbReference>
<evidence type="ECO:0000256" key="7">
    <source>
        <dbReference type="SAM" id="MobiDB-lite"/>
    </source>
</evidence>
<dbReference type="OrthoDB" id="10030979at2759"/>
<comment type="similarity">
    <text evidence="2 6">Belongs to the TGF-beta family.</text>
</comment>
<evidence type="ECO:0000256" key="1">
    <source>
        <dbReference type="ARBA" id="ARBA00004613"/>
    </source>
</evidence>
<dbReference type="PANTHER" id="PTHR11848:SF78">
    <property type="entry name" value="GROWTH_DIFFERENTIATION FACTOR 15"/>
    <property type="match status" value="1"/>
</dbReference>
<dbReference type="PRINTS" id="PR00669">
    <property type="entry name" value="INHIBINA"/>
</dbReference>
<dbReference type="PROSITE" id="PS51362">
    <property type="entry name" value="TGF_BETA_2"/>
    <property type="match status" value="1"/>
</dbReference>
<keyword evidence="5" id="KW-1015">Disulfide bond</keyword>
<feature type="region of interest" description="Disordered" evidence="7">
    <location>
        <begin position="165"/>
        <end position="195"/>
    </location>
</feature>
<dbReference type="InterPro" id="IPR029034">
    <property type="entry name" value="Cystine-knot_cytokine"/>
</dbReference>
<evidence type="ECO:0000256" key="4">
    <source>
        <dbReference type="ARBA" id="ARBA00023030"/>
    </source>
</evidence>
<evidence type="ECO:0000313" key="9">
    <source>
        <dbReference type="EMBL" id="KAJ8332724.1"/>
    </source>
</evidence>
<accession>A0A9Q1E5R9</accession>
<dbReference type="SUPFAM" id="SSF57501">
    <property type="entry name" value="Cystine-knot cytokines"/>
    <property type="match status" value="1"/>
</dbReference>
<dbReference type="InterPro" id="IPR017948">
    <property type="entry name" value="TGFb_CS"/>
</dbReference>
<reference evidence="9" key="1">
    <citation type="journal article" date="2023" name="Science">
        <title>Genome structures resolve the early diversification of teleost fishes.</title>
        <authorList>
            <person name="Parey E."/>
            <person name="Louis A."/>
            <person name="Montfort J."/>
            <person name="Bouchez O."/>
            <person name="Roques C."/>
            <person name="Iampietro C."/>
            <person name="Lluch J."/>
            <person name="Castinel A."/>
            <person name="Donnadieu C."/>
            <person name="Desvignes T."/>
            <person name="Floi Bucao C."/>
            <person name="Jouanno E."/>
            <person name="Wen M."/>
            <person name="Mejri S."/>
            <person name="Dirks R."/>
            <person name="Jansen H."/>
            <person name="Henkel C."/>
            <person name="Chen W.J."/>
            <person name="Zahm M."/>
            <person name="Cabau C."/>
            <person name="Klopp C."/>
            <person name="Thompson A.W."/>
            <person name="Robinson-Rechavi M."/>
            <person name="Braasch I."/>
            <person name="Lecointre G."/>
            <person name="Bobe J."/>
            <person name="Postlethwait J.H."/>
            <person name="Berthelot C."/>
            <person name="Roest Crollius H."/>
            <person name="Guiguen Y."/>
        </authorList>
    </citation>
    <scope>NUCLEOTIDE SEQUENCE</scope>
    <source>
        <strain evidence="9">WJC10195</strain>
    </source>
</reference>
<dbReference type="PANTHER" id="PTHR11848">
    <property type="entry name" value="TGF-BETA FAMILY"/>
    <property type="match status" value="1"/>
</dbReference>
<evidence type="ECO:0000259" key="8">
    <source>
        <dbReference type="PROSITE" id="PS51362"/>
    </source>
</evidence>
<dbReference type="GO" id="GO:0008083">
    <property type="term" value="F:growth factor activity"/>
    <property type="evidence" value="ECO:0007669"/>
    <property type="project" value="UniProtKB-KW"/>
</dbReference>
<dbReference type="EMBL" id="JAINUF010000025">
    <property type="protein sequence ID" value="KAJ8332724.1"/>
    <property type="molecule type" value="Genomic_DNA"/>
</dbReference>
<dbReference type="AlphaFoldDB" id="A0A9Q1E5R9"/>
<name>A0A9Q1E5R9_SYNKA</name>
<keyword evidence="4 6" id="KW-0339">Growth factor</keyword>
<comment type="caution">
    <text evidence="9">The sequence shown here is derived from an EMBL/GenBank/DDBJ whole genome shotgun (WGS) entry which is preliminary data.</text>
</comment>
<dbReference type="CDD" id="cd19376">
    <property type="entry name" value="TGF_beta_GDF15"/>
    <property type="match status" value="1"/>
</dbReference>
<evidence type="ECO:0000256" key="3">
    <source>
        <dbReference type="ARBA" id="ARBA00022525"/>
    </source>
</evidence>
<sequence>MGPAPFEVELIEVVLGLMAVVRRALGGAGGARGAGGAGRGQIKAPSAPQSASGSHRWLMGNQGPRKPANSSLPSLGGPRLISQRGQRRPLPRERRRDLQSQYGHYYGNTGALPALTHLTQDSVSLWFLLTCALLLCGQSPVDSWPRPVPGHSWDLLWREGCLEEHGEETQEEHRRSGQPEGEIHHPSSSTILPAQDELVGGEGNRKAWQRRGAEHFGATSCKTELKLPDSLGPDRTEIRAYKVTADLTGGGALPEEQLFLPKISDPTRGRLGDKGVARKWREESETLPELEVALTMTGGGGRQRSLAFPHIAMETQAEPEGEGRGQRGRRPRSAEDEEAEDCEGKGRCCRRSRRVSFKDIGWGDWVLAPQTYTLYYCHGTCPQNYRPASMHTQVKFRLHHLTQGATPMPCCVPAAYEPMVLLRQDSQGRLTLTSYSGMIVSRCHCA</sequence>
<dbReference type="GO" id="GO:0005125">
    <property type="term" value="F:cytokine activity"/>
    <property type="evidence" value="ECO:0007669"/>
    <property type="project" value="TreeGrafter"/>
</dbReference>
<feature type="compositionally biased region" description="Gly residues" evidence="7">
    <location>
        <begin position="28"/>
        <end position="39"/>
    </location>
</feature>
<comment type="subcellular location">
    <subcellularLocation>
        <location evidence="1">Secreted</location>
    </subcellularLocation>
</comment>
<dbReference type="Pfam" id="PF00019">
    <property type="entry name" value="TGF_beta"/>
    <property type="match status" value="1"/>
</dbReference>
<evidence type="ECO:0000256" key="5">
    <source>
        <dbReference type="ARBA" id="ARBA00023157"/>
    </source>
</evidence>